<name>A0A4Q7PKI9_9FIRM</name>
<comment type="caution">
    <text evidence="2">The sequence shown here is derived from an EMBL/GenBank/DDBJ whole genome shotgun (WGS) entry which is preliminary data.</text>
</comment>
<dbReference type="AlphaFoldDB" id="A0A4Q7PKI9"/>
<dbReference type="InterPro" id="IPR013693">
    <property type="entry name" value="SpoIID/LytB_N"/>
</dbReference>
<keyword evidence="3" id="KW-1185">Reference proteome</keyword>
<evidence type="ECO:0000313" key="2">
    <source>
        <dbReference type="EMBL" id="RZT01243.1"/>
    </source>
</evidence>
<dbReference type="RefSeq" id="WP_130434950.1">
    <property type="nucleotide sequence ID" value="NZ_SGXF01000002.1"/>
</dbReference>
<dbReference type="NCBIfam" id="TIGR02669">
    <property type="entry name" value="SpoIID_LytB"/>
    <property type="match status" value="1"/>
</dbReference>
<organism evidence="2 3">
    <name type="scientific">Cuneatibacter caecimuris</name>
    <dbReference type="NCBI Taxonomy" id="1796618"/>
    <lineage>
        <taxon>Bacteria</taxon>
        <taxon>Bacillati</taxon>
        <taxon>Bacillota</taxon>
        <taxon>Clostridia</taxon>
        <taxon>Lachnospirales</taxon>
        <taxon>Lachnospiraceae</taxon>
        <taxon>Cuneatibacter</taxon>
    </lineage>
</organism>
<dbReference type="Pfam" id="PF08486">
    <property type="entry name" value="SpoIID"/>
    <property type="match status" value="1"/>
</dbReference>
<dbReference type="PROSITE" id="PS51257">
    <property type="entry name" value="PROKAR_LIPOPROTEIN"/>
    <property type="match status" value="1"/>
</dbReference>
<feature type="domain" description="Sporulation stage II protein D amidase enhancer LytB N-terminal" evidence="1">
    <location>
        <begin position="445"/>
        <end position="536"/>
    </location>
</feature>
<sequence length="773" mass="85280">MDKKISTVLLIMALAACILWTGLRYLESEETGGQAGDQGISRALAVKSLALGIAEKENCRQAAGGYFAAENSSYWYVPYYNYLYQTEIMSPDQFLPEPSNAAAYLTVQEAASLWNTLGLKEMAEEAQVSDENADKPVSAAFWWKGYQAFLDKYNYSGKVQEKKLVVYATPGNASSDKWKASTSQGTFGFEGLSMDANVDQVLRVWVRGDEILRIVETLQEDVAYRNIWISRSDAGSLTALVGGVSREFLVEGVSEVETPCLADLILRKGKVQKIRVKSEEISAKVLAVREEGVELEGYGLVPYEDYFQAYHEGEAVSPAGKENIITGSSNIRFFAEDGKLCGALIGETQDPVTIRVLLENTDFSSYFHPAVELSSQQEIKMISSTGEEQSYPAGTKLRYDVSSQELQAGNRLVIQAQGGEVEIPTIGRYQGTPSYGGTLELKLTEQGIVIVNEVTLEDYLKKVVGSEMPARYGLEAAKLQAVCARSYACRQIEENACREYGAHVTDSTEFQVYNNFAPDPVSIQGVEETEGEVLRYGTEIIAAYYFSTSCGYTTDASVWGSETDAYPYLQSQQVRPFQDAETAEARIEQASRLQYESNFRSWMQESAESYEGDCQWYRWSTEEKLPEIQKRLENLQSAGKAARINIGTLKQLEVQERAPGGAVTVLQFTGDSGSVRLEGQSAIRAALGDMETVYQTNIGKESSGERDILPSAFFYLEEIRADGGVIGYRIKGGGSGHGVGMSQNGAHGMIKAGMNYRQILEYFYPGTKLEKLA</sequence>
<dbReference type="InterPro" id="IPR051922">
    <property type="entry name" value="Bact_Sporulation_Assoc"/>
</dbReference>
<dbReference type="PANTHER" id="PTHR30032">
    <property type="entry name" value="N-ACETYLMURAMOYL-L-ALANINE AMIDASE-RELATED"/>
    <property type="match status" value="1"/>
</dbReference>
<dbReference type="GO" id="GO:0030435">
    <property type="term" value="P:sporulation resulting in formation of a cellular spore"/>
    <property type="evidence" value="ECO:0007669"/>
    <property type="project" value="InterPro"/>
</dbReference>
<dbReference type="OrthoDB" id="9794671at2"/>
<evidence type="ECO:0000313" key="3">
    <source>
        <dbReference type="Proteomes" id="UP000292927"/>
    </source>
</evidence>
<evidence type="ECO:0000259" key="1">
    <source>
        <dbReference type="Pfam" id="PF08486"/>
    </source>
</evidence>
<gene>
    <name evidence="2" type="ORF">EV209_1687</name>
</gene>
<dbReference type="EMBL" id="SGXF01000002">
    <property type="protein sequence ID" value="RZT01243.1"/>
    <property type="molecule type" value="Genomic_DNA"/>
</dbReference>
<dbReference type="InterPro" id="IPR013486">
    <property type="entry name" value="SpoIID/LytB"/>
</dbReference>
<proteinExistence type="predicted"/>
<protein>
    <submittedName>
        <fullName evidence="2">Stage II sporulation protein D</fullName>
    </submittedName>
</protein>
<reference evidence="2 3" key="1">
    <citation type="submission" date="2019-02" db="EMBL/GenBank/DDBJ databases">
        <title>Genomic Encyclopedia of Type Strains, Phase IV (KMG-IV): sequencing the most valuable type-strain genomes for metagenomic binning, comparative biology and taxonomic classification.</title>
        <authorList>
            <person name="Goeker M."/>
        </authorList>
    </citation>
    <scope>NUCLEOTIDE SEQUENCE [LARGE SCALE GENOMIC DNA]</scope>
    <source>
        <strain evidence="2 3">DSM 29486</strain>
    </source>
</reference>
<dbReference type="GO" id="GO:0030288">
    <property type="term" value="C:outer membrane-bounded periplasmic space"/>
    <property type="evidence" value="ECO:0007669"/>
    <property type="project" value="TreeGrafter"/>
</dbReference>
<accession>A0A4Q7PKI9</accession>
<dbReference type="PANTHER" id="PTHR30032:SF4">
    <property type="entry name" value="AMIDASE ENHANCER"/>
    <property type="match status" value="1"/>
</dbReference>
<dbReference type="Proteomes" id="UP000292927">
    <property type="component" value="Unassembled WGS sequence"/>
</dbReference>